<evidence type="ECO:0000313" key="3">
    <source>
        <dbReference type="Proteomes" id="UP000008206"/>
    </source>
</evidence>
<keyword evidence="1" id="KW-0472">Membrane</keyword>
<organism evidence="2 3">
    <name type="scientific">Gloeothece verrucosa (strain PCC 7822)</name>
    <name type="common">Cyanothece sp. (strain PCC 7822)</name>
    <dbReference type="NCBI Taxonomy" id="497965"/>
    <lineage>
        <taxon>Bacteria</taxon>
        <taxon>Bacillati</taxon>
        <taxon>Cyanobacteriota</taxon>
        <taxon>Cyanophyceae</taxon>
        <taxon>Oscillatoriophycideae</taxon>
        <taxon>Chroococcales</taxon>
        <taxon>Aphanothecaceae</taxon>
        <taxon>Gloeothece</taxon>
        <taxon>Gloeothece verrucosa</taxon>
    </lineage>
</organism>
<feature type="transmembrane region" description="Helical" evidence="1">
    <location>
        <begin position="109"/>
        <end position="129"/>
    </location>
</feature>
<proteinExistence type="predicted"/>
<feature type="transmembrane region" description="Helical" evidence="1">
    <location>
        <begin position="49"/>
        <end position="70"/>
    </location>
</feature>
<keyword evidence="3" id="KW-1185">Reference proteome</keyword>
<evidence type="ECO:0000256" key="1">
    <source>
        <dbReference type="SAM" id="Phobius"/>
    </source>
</evidence>
<keyword evidence="1" id="KW-0812">Transmembrane</keyword>
<name>E0U9U0_GLOV7</name>
<dbReference type="KEGG" id="cyj:Cyan7822_3055"/>
<feature type="transmembrane region" description="Helical" evidence="1">
    <location>
        <begin position="76"/>
        <end position="97"/>
    </location>
</feature>
<gene>
    <name evidence="2" type="ordered locus">Cyan7822_3055</name>
</gene>
<dbReference type="HOGENOM" id="CLU_116633_0_0_3"/>
<dbReference type="Proteomes" id="UP000008206">
    <property type="component" value="Chromosome"/>
</dbReference>
<evidence type="ECO:0000313" key="2">
    <source>
        <dbReference type="EMBL" id="ADN15010.1"/>
    </source>
</evidence>
<protein>
    <submittedName>
        <fullName evidence="2">Uncharacterized protein</fullName>
    </submittedName>
</protein>
<dbReference type="RefSeq" id="WP_013323103.1">
    <property type="nucleotide sequence ID" value="NC_014501.1"/>
</dbReference>
<reference evidence="3" key="1">
    <citation type="journal article" date="2011" name="MBio">
        <title>Novel metabolic attributes of the genus Cyanothece, comprising a group of unicellular nitrogen-fixing Cyanobacteria.</title>
        <authorList>
            <person name="Bandyopadhyay A."/>
            <person name="Elvitigala T."/>
            <person name="Welsh E."/>
            <person name="Stockel J."/>
            <person name="Liberton M."/>
            <person name="Min H."/>
            <person name="Sherman L.A."/>
            <person name="Pakrasi H.B."/>
        </authorList>
    </citation>
    <scope>NUCLEOTIDE SEQUENCE [LARGE SCALE GENOMIC DNA]</scope>
    <source>
        <strain evidence="3">PCC 7822</strain>
    </source>
</reference>
<feature type="transmembrane region" description="Helical" evidence="1">
    <location>
        <begin position="14"/>
        <end position="37"/>
    </location>
</feature>
<feature type="transmembrane region" description="Helical" evidence="1">
    <location>
        <begin position="141"/>
        <end position="162"/>
    </location>
</feature>
<accession>E0U9U0</accession>
<sequence length="203" mass="22930">MSYLKFDIFKLYRFFHSGFCLKWTGATFSGFLFSLLFIEIGQRGELKTVDAMIGGTIIGLTQGLVLSQFFPNTWLWIFVNLMAWGLLAGSHIGVMGWVAPNSMFLNVRLMYGAIFGAMVGLWLGLWQWIILRNYFYQAWHWLWIMLISWGLGLSIGWGLGGILRSLTRLFIGEVIGLSVTWLIVGLITALGMIALSQTNLSID</sequence>
<dbReference type="STRING" id="497965.Cyan7822_3055"/>
<dbReference type="AlphaFoldDB" id="E0U9U0"/>
<dbReference type="EMBL" id="CP002198">
    <property type="protein sequence ID" value="ADN15010.1"/>
    <property type="molecule type" value="Genomic_DNA"/>
</dbReference>
<keyword evidence="1" id="KW-1133">Transmembrane helix</keyword>
<dbReference type="OrthoDB" id="510168at2"/>
<dbReference type="eggNOG" id="COG3224">
    <property type="taxonomic scope" value="Bacteria"/>
</dbReference>
<feature type="transmembrane region" description="Helical" evidence="1">
    <location>
        <begin position="174"/>
        <end position="195"/>
    </location>
</feature>